<keyword evidence="2" id="KW-1185">Reference proteome</keyword>
<protein>
    <submittedName>
        <fullName evidence="1">Uncharacterized protein</fullName>
    </submittedName>
</protein>
<comment type="caution">
    <text evidence="1">The sequence shown here is derived from an EMBL/GenBank/DDBJ whole genome shotgun (WGS) entry which is preliminary data.</text>
</comment>
<organism evidence="1 2">
    <name type="scientific">Ataeniobius toweri</name>
    <dbReference type="NCBI Taxonomy" id="208326"/>
    <lineage>
        <taxon>Eukaryota</taxon>
        <taxon>Metazoa</taxon>
        <taxon>Chordata</taxon>
        <taxon>Craniata</taxon>
        <taxon>Vertebrata</taxon>
        <taxon>Euteleostomi</taxon>
        <taxon>Actinopterygii</taxon>
        <taxon>Neopterygii</taxon>
        <taxon>Teleostei</taxon>
        <taxon>Neoteleostei</taxon>
        <taxon>Acanthomorphata</taxon>
        <taxon>Ovalentaria</taxon>
        <taxon>Atherinomorphae</taxon>
        <taxon>Cyprinodontiformes</taxon>
        <taxon>Goodeidae</taxon>
        <taxon>Ataeniobius</taxon>
    </lineage>
</organism>
<reference evidence="1 2" key="1">
    <citation type="submission" date="2021-07" db="EMBL/GenBank/DDBJ databases">
        <authorList>
            <person name="Palmer J.M."/>
        </authorList>
    </citation>
    <scope>NUCLEOTIDE SEQUENCE [LARGE SCALE GENOMIC DNA]</scope>
    <source>
        <strain evidence="1 2">AT_MEX2019</strain>
        <tissue evidence="1">Muscle</tissue>
    </source>
</reference>
<dbReference type="Proteomes" id="UP001345963">
    <property type="component" value="Unassembled WGS sequence"/>
</dbReference>
<sequence>MYSCEHICIIQQHFLKPSFLNTDDVFICTQAHAHIIQIKTDLLTYPPHTHTHTLGNTHECTLSPCASSHKYLHRTHYECMHTSIYKDSVDYVCTHTLLHLSHSLHIHISPLSLSVCSFENKHAFSHDTKAHTHPAAISLTM</sequence>
<evidence type="ECO:0000313" key="2">
    <source>
        <dbReference type="Proteomes" id="UP001345963"/>
    </source>
</evidence>
<accession>A0ABU7AKM5</accession>
<gene>
    <name evidence="1" type="ORF">ATANTOWER_004973</name>
</gene>
<proteinExistence type="predicted"/>
<evidence type="ECO:0000313" key="1">
    <source>
        <dbReference type="EMBL" id="MED6238029.1"/>
    </source>
</evidence>
<name>A0ABU7AKM5_9TELE</name>
<dbReference type="EMBL" id="JAHUTI010019824">
    <property type="protein sequence ID" value="MED6238029.1"/>
    <property type="molecule type" value="Genomic_DNA"/>
</dbReference>